<evidence type="ECO:0000313" key="2">
    <source>
        <dbReference type="EMBL" id="KAK8990837.1"/>
    </source>
</evidence>
<proteinExistence type="predicted"/>
<accession>A0ABR2PQV4</accession>
<evidence type="ECO:0000256" key="1">
    <source>
        <dbReference type="SAM" id="MobiDB-lite"/>
    </source>
</evidence>
<feature type="region of interest" description="Disordered" evidence="1">
    <location>
        <begin position="58"/>
        <end position="90"/>
    </location>
</feature>
<dbReference type="EMBL" id="JBBPBN010000053">
    <property type="protein sequence ID" value="KAK8990837.1"/>
    <property type="molecule type" value="Genomic_DNA"/>
</dbReference>
<comment type="caution">
    <text evidence="2">The sequence shown here is derived from an EMBL/GenBank/DDBJ whole genome shotgun (WGS) entry which is preliminary data.</text>
</comment>
<gene>
    <name evidence="2" type="ORF">V6N11_028795</name>
</gene>
<dbReference type="Proteomes" id="UP001396334">
    <property type="component" value="Unassembled WGS sequence"/>
</dbReference>
<name>A0ABR2PQV4_9ROSI</name>
<protein>
    <submittedName>
        <fullName evidence="2">Uncharacterized protein</fullName>
    </submittedName>
</protein>
<evidence type="ECO:0000313" key="3">
    <source>
        <dbReference type="Proteomes" id="UP001396334"/>
    </source>
</evidence>
<organism evidence="2 3">
    <name type="scientific">Hibiscus sabdariffa</name>
    <name type="common">roselle</name>
    <dbReference type="NCBI Taxonomy" id="183260"/>
    <lineage>
        <taxon>Eukaryota</taxon>
        <taxon>Viridiplantae</taxon>
        <taxon>Streptophyta</taxon>
        <taxon>Embryophyta</taxon>
        <taxon>Tracheophyta</taxon>
        <taxon>Spermatophyta</taxon>
        <taxon>Magnoliopsida</taxon>
        <taxon>eudicotyledons</taxon>
        <taxon>Gunneridae</taxon>
        <taxon>Pentapetalae</taxon>
        <taxon>rosids</taxon>
        <taxon>malvids</taxon>
        <taxon>Malvales</taxon>
        <taxon>Malvaceae</taxon>
        <taxon>Malvoideae</taxon>
        <taxon>Hibiscus</taxon>
    </lineage>
</organism>
<reference evidence="2 3" key="1">
    <citation type="journal article" date="2024" name="G3 (Bethesda)">
        <title>Genome assembly of Hibiscus sabdariffa L. provides insights into metabolisms of medicinal natural products.</title>
        <authorList>
            <person name="Kim T."/>
        </authorList>
    </citation>
    <scope>NUCLEOTIDE SEQUENCE [LARGE SCALE GENOMIC DNA]</scope>
    <source>
        <strain evidence="2">TK-2024</strain>
        <tissue evidence="2">Old leaves</tissue>
    </source>
</reference>
<keyword evidence="3" id="KW-1185">Reference proteome</keyword>
<sequence length="90" mass="9582">MEDEMAGLTLDSGEDDVLQFAPDSAVPSVSFVHCFVGKSTVIGAGALITNQHSGQDFSRMMGPFDENMGVDSEDSPISQAEGLKRPFSIK</sequence>